<name>A0A2A5IZF3_RHOSG</name>
<dbReference type="GO" id="GO:0016787">
    <property type="term" value="F:hydrolase activity"/>
    <property type="evidence" value="ECO:0007669"/>
    <property type="project" value="UniProtKB-KW"/>
</dbReference>
<dbReference type="PANTHER" id="PTHR48081">
    <property type="entry name" value="AB HYDROLASE SUPERFAMILY PROTEIN C4A8.06C"/>
    <property type="match status" value="1"/>
</dbReference>
<dbReference type="InterPro" id="IPR029058">
    <property type="entry name" value="AB_hydrolase_fold"/>
</dbReference>
<dbReference type="SUPFAM" id="SSF53474">
    <property type="entry name" value="alpha/beta-Hydrolases"/>
    <property type="match status" value="1"/>
</dbReference>
<organism evidence="3 4">
    <name type="scientific">Rhodococcus qingshengii</name>
    <dbReference type="NCBI Taxonomy" id="334542"/>
    <lineage>
        <taxon>Bacteria</taxon>
        <taxon>Bacillati</taxon>
        <taxon>Actinomycetota</taxon>
        <taxon>Actinomycetes</taxon>
        <taxon>Mycobacteriales</taxon>
        <taxon>Nocardiaceae</taxon>
        <taxon>Rhodococcus</taxon>
        <taxon>Rhodococcus erythropolis group</taxon>
    </lineage>
</organism>
<dbReference type="Gene3D" id="3.40.50.1820">
    <property type="entry name" value="alpha/beta hydrolase"/>
    <property type="match status" value="1"/>
</dbReference>
<keyword evidence="1" id="KW-0378">Hydrolase</keyword>
<dbReference type="Pfam" id="PF07859">
    <property type="entry name" value="Abhydrolase_3"/>
    <property type="match status" value="1"/>
</dbReference>
<dbReference type="InterPro" id="IPR050300">
    <property type="entry name" value="GDXG_lipolytic_enzyme"/>
</dbReference>
<dbReference type="AlphaFoldDB" id="A0A2A5IZF3"/>
<evidence type="ECO:0000259" key="2">
    <source>
        <dbReference type="Pfam" id="PF07859"/>
    </source>
</evidence>
<evidence type="ECO:0000313" key="4">
    <source>
        <dbReference type="Proteomes" id="UP000230886"/>
    </source>
</evidence>
<gene>
    <name evidence="3" type="ORF">CHR55_31975</name>
</gene>
<reference evidence="3 4" key="1">
    <citation type="submission" date="2017-07" db="EMBL/GenBank/DDBJ databases">
        <title>Draft sequence of Rhodococcus enclensis 23b-28.</title>
        <authorList>
            <person name="Besaury L."/>
            <person name="Sancelme M."/>
            <person name="Amato P."/>
            <person name="Lallement A."/>
            <person name="Delort A.-M."/>
        </authorList>
    </citation>
    <scope>NUCLEOTIDE SEQUENCE [LARGE SCALE GENOMIC DNA]</scope>
    <source>
        <strain evidence="3 4">23b-28</strain>
    </source>
</reference>
<protein>
    <recommendedName>
        <fullName evidence="2">Alpha/beta hydrolase fold-3 domain-containing protein</fullName>
    </recommendedName>
</protein>
<comment type="caution">
    <text evidence="3">The sequence shown here is derived from an EMBL/GenBank/DDBJ whole genome shotgun (WGS) entry which is preliminary data.</text>
</comment>
<proteinExistence type="predicted"/>
<evidence type="ECO:0000256" key="1">
    <source>
        <dbReference type="ARBA" id="ARBA00022801"/>
    </source>
</evidence>
<evidence type="ECO:0000313" key="3">
    <source>
        <dbReference type="EMBL" id="PCK22633.1"/>
    </source>
</evidence>
<accession>A0A2A5IZF3</accession>
<sequence length="325" mass="35507">MAHPTNDNWVSLLVGQQVEMPLPTSTDEIPAIREGFDFSSLNEGLPELEHRYENVVLRSRQGIDLTAEIYVPKGEGPFPVVVYSHGGGWAVGSPEGVRRPTTKIAAEGYVVVNVDYGLAPEHPFPWGLEDVLYACRWARQNAAQYAGDPEAIFIAGDSAGANLSAASIVAMKMATGELDEGDLAGVEVNFLGAILFFGVYNFPQTLLRPGSNSGAVEVWWHNAYLGPRFASTNQHPLVSPALAPDEVLASFPPTYLSVGSEDSLLPQSLDFTDRLGWLNAPVTLSVNAGMDHTFNYVHHLIEGADEEFERIFAWMRKVHSTRSPR</sequence>
<dbReference type="Proteomes" id="UP000230886">
    <property type="component" value="Unassembled WGS sequence"/>
</dbReference>
<feature type="domain" description="Alpha/beta hydrolase fold-3" evidence="2">
    <location>
        <begin position="81"/>
        <end position="294"/>
    </location>
</feature>
<dbReference type="EMBL" id="NOVD01000066">
    <property type="protein sequence ID" value="PCK22633.1"/>
    <property type="molecule type" value="Genomic_DNA"/>
</dbReference>
<dbReference type="InterPro" id="IPR013094">
    <property type="entry name" value="AB_hydrolase_3"/>
</dbReference>
<dbReference type="RefSeq" id="WP_099698940.1">
    <property type="nucleotide sequence ID" value="NZ_NOVD01000066.1"/>
</dbReference>